<name>A0ACC1XA77_MELAZ</name>
<evidence type="ECO:0000313" key="1">
    <source>
        <dbReference type="EMBL" id="KAJ4708175.1"/>
    </source>
</evidence>
<dbReference type="Proteomes" id="UP001164539">
    <property type="component" value="Chromosome 10"/>
</dbReference>
<organism evidence="1 2">
    <name type="scientific">Melia azedarach</name>
    <name type="common">Chinaberry tree</name>
    <dbReference type="NCBI Taxonomy" id="155640"/>
    <lineage>
        <taxon>Eukaryota</taxon>
        <taxon>Viridiplantae</taxon>
        <taxon>Streptophyta</taxon>
        <taxon>Embryophyta</taxon>
        <taxon>Tracheophyta</taxon>
        <taxon>Spermatophyta</taxon>
        <taxon>Magnoliopsida</taxon>
        <taxon>eudicotyledons</taxon>
        <taxon>Gunneridae</taxon>
        <taxon>Pentapetalae</taxon>
        <taxon>rosids</taxon>
        <taxon>malvids</taxon>
        <taxon>Sapindales</taxon>
        <taxon>Meliaceae</taxon>
        <taxon>Melia</taxon>
    </lineage>
</organism>
<gene>
    <name evidence="1" type="ORF">OWV82_018165</name>
</gene>
<sequence>MNHTKIVDNFQPMLKESIDRFLCEYRKGATDFSNFSSIFSRLLQNLPDPSLEYVWFYSALDFYTSNFTALPSSKQVLATKDLFQLLVSCSSSCNVVKRVALLAPVIYELYHLVVDKKELKIEVESLLEGIVSYISIFCGSEIEQDDRIVDLSLSSCFMDLVRVWAVHKIGENCENGENLRAFLPIVSDKVRDSVGAGCKVGHLAGLVMCEVFLLRLCLKFHLGVSSQELEKHLRDCAVQMIVGFRNYYFLDALLWMLLEPVLPVFSLLGCGDEGHLRKILYDAVLTAEYSFLTPQRGIHQPCKNLKNLAVRWLLVLDNALRSARDDSDQAKIISYVNAFSLSCLTSELIKWITHQTGMGRKTSIPDISSPITLIKWLLIIEEQGVRVFDCDITKIYAKAVICKSRVEYEFPMIKPNGKNLNENLLFYSNNEERELDKVDSDLEMVDIVDTEFPDVAGGTRKRKEGINIEGETPVKFVKYHSHDNSGGERFSPLGNDDGLSSGSEVDNPASDEDMEDLKQ</sequence>
<accession>A0ACC1XA77</accession>
<evidence type="ECO:0000313" key="2">
    <source>
        <dbReference type="Proteomes" id="UP001164539"/>
    </source>
</evidence>
<dbReference type="EMBL" id="CM051403">
    <property type="protein sequence ID" value="KAJ4708175.1"/>
    <property type="molecule type" value="Genomic_DNA"/>
</dbReference>
<comment type="caution">
    <text evidence="1">The sequence shown here is derived from an EMBL/GenBank/DDBJ whole genome shotgun (WGS) entry which is preliminary data.</text>
</comment>
<protein>
    <submittedName>
        <fullName evidence="1">SNF2 domain protein</fullName>
    </submittedName>
</protein>
<proteinExistence type="predicted"/>
<keyword evidence="2" id="KW-1185">Reference proteome</keyword>
<reference evidence="1 2" key="1">
    <citation type="journal article" date="2023" name="Science">
        <title>Complex scaffold remodeling in plant triterpene biosynthesis.</title>
        <authorList>
            <person name="De La Pena R."/>
            <person name="Hodgson H."/>
            <person name="Liu J.C."/>
            <person name="Stephenson M.J."/>
            <person name="Martin A.C."/>
            <person name="Owen C."/>
            <person name="Harkess A."/>
            <person name="Leebens-Mack J."/>
            <person name="Jimenez L.E."/>
            <person name="Osbourn A."/>
            <person name="Sattely E.S."/>
        </authorList>
    </citation>
    <scope>NUCLEOTIDE SEQUENCE [LARGE SCALE GENOMIC DNA]</scope>
    <source>
        <strain evidence="2">cv. JPN11</strain>
        <tissue evidence="1">Leaf</tissue>
    </source>
</reference>